<gene>
    <name evidence="2" type="ORF">NEZAVI_LOCUS10778</name>
</gene>
<accession>A0A9P0HG40</accession>
<sequence length="95" mass="10956">MPEDRSARKAASFPSRERQKALRRRMSSSPSNAAATLPLDHFMLAHMEKKKEKYRLKKTRRLRKSRLQVALGQYNTYCHTTAPVCSPCLPLLPPF</sequence>
<dbReference type="OrthoDB" id="10499670at2759"/>
<feature type="region of interest" description="Disordered" evidence="1">
    <location>
        <begin position="1"/>
        <end position="33"/>
    </location>
</feature>
<protein>
    <submittedName>
        <fullName evidence="2">Uncharacterized protein</fullName>
    </submittedName>
</protein>
<dbReference type="AlphaFoldDB" id="A0A9P0HG40"/>
<evidence type="ECO:0000256" key="1">
    <source>
        <dbReference type="SAM" id="MobiDB-lite"/>
    </source>
</evidence>
<proteinExistence type="predicted"/>
<organism evidence="2 3">
    <name type="scientific">Nezara viridula</name>
    <name type="common">Southern green stink bug</name>
    <name type="synonym">Cimex viridulus</name>
    <dbReference type="NCBI Taxonomy" id="85310"/>
    <lineage>
        <taxon>Eukaryota</taxon>
        <taxon>Metazoa</taxon>
        <taxon>Ecdysozoa</taxon>
        <taxon>Arthropoda</taxon>
        <taxon>Hexapoda</taxon>
        <taxon>Insecta</taxon>
        <taxon>Pterygota</taxon>
        <taxon>Neoptera</taxon>
        <taxon>Paraneoptera</taxon>
        <taxon>Hemiptera</taxon>
        <taxon>Heteroptera</taxon>
        <taxon>Panheteroptera</taxon>
        <taxon>Pentatomomorpha</taxon>
        <taxon>Pentatomoidea</taxon>
        <taxon>Pentatomidae</taxon>
        <taxon>Pentatominae</taxon>
        <taxon>Nezara</taxon>
    </lineage>
</organism>
<dbReference type="Proteomes" id="UP001152798">
    <property type="component" value="Chromosome 5"/>
</dbReference>
<evidence type="ECO:0000313" key="2">
    <source>
        <dbReference type="EMBL" id="CAH1401833.1"/>
    </source>
</evidence>
<dbReference type="EMBL" id="OV725081">
    <property type="protein sequence ID" value="CAH1401833.1"/>
    <property type="molecule type" value="Genomic_DNA"/>
</dbReference>
<evidence type="ECO:0000313" key="3">
    <source>
        <dbReference type="Proteomes" id="UP001152798"/>
    </source>
</evidence>
<reference evidence="2" key="1">
    <citation type="submission" date="2022-01" db="EMBL/GenBank/DDBJ databases">
        <authorList>
            <person name="King R."/>
        </authorList>
    </citation>
    <scope>NUCLEOTIDE SEQUENCE</scope>
</reference>
<keyword evidence="3" id="KW-1185">Reference proteome</keyword>
<name>A0A9P0HG40_NEZVI</name>